<evidence type="ECO:0000313" key="2">
    <source>
        <dbReference type="EnsemblMetazoa" id="Aqu2.1.40191_001"/>
    </source>
</evidence>
<evidence type="ECO:0000256" key="1">
    <source>
        <dbReference type="SAM" id="MobiDB-lite"/>
    </source>
</evidence>
<feature type="region of interest" description="Disordered" evidence="1">
    <location>
        <begin position="56"/>
        <end position="75"/>
    </location>
</feature>
<accession>A0A1X7VIL3</accession>
<reference evidence="2" key="1">
    <citation type="submission" date="2017-05" db="UniProtKB">
        <authorList>
            <consortium name="EnsemblMetazoa"/>
        </authorList>
    </citation>
    <scope>IDENTIFICATION</scope>
</reference>
<sequence>MATCQELEGDNSDCQSDDLFLQASQMYEESLTEVSNDADDLLLLQVSQIYEDSLLEADRPDPSHPTVEAGGIMEPSSTISNTRFAKLVSDEEIRSRIDPFRRELVCDTVYTKEIILNGFLSTMFYVKVMQSSNG</sequence>
<organism evidence="2">
    <name type="scientific">Amphimedon queenslandica</name>
    <name type="common">Sponge</name>
    <dbReference type="NCBI Taxonomy" id="400682"/>
    <lineage>
        <taxon>Eukaryota</taxon>
        <taxon>Metazoa</taxon>
        <taxon>Porifera</taxon>
        <taxon>Demospongiae</taxon>
        <taxon>Heteroscleromorpha</taxon>
        <taxon>Haplosclerida</taxon>
        <taxon>Niphatidae</taxon>
        <taxon>Amphimedon</taxon>
    </lineage>
</organism>
<dbReference type="AlphaFoldDB" id="A0A1X7VIL3"/>
<dbReference type="InParanoid" id="A0A1X7VIL3"/>
<proteinExistence type="predicted"/>
<name>A0A1X7VIL3_AMPQE</name>
<dbReference type="EnsemblMetazoa" id="Aqu2.1.40191_001">
    <property type="protein sequence ID" value="Aqu2.1.40191_001"/>
    <property type="gene ID" value="Aqu2.1.40191"/>
</dbReference>
<protein>
    <submittedName>
        <fullName evidence="2">Uncharacterized protein</fullName>
    </submittedName>
</protein>